<protein>
    <recommendedName>
        <fullName evidence="4">Heparinase II/III-like protein</fullName>
    </recommendedName>
</protein>
<dbReference type="Gene3D" id="1.50.10.100">
    <property type="entry name" value="Chondroitin AC/alginate lyase"/>
    <property type="match status" value="1"/>
</dbReference>
<organism evidence="2 3">
    <name type="scientific">Ruficoccus amylovorans</name>
    <dbReference type="NCBI Taxonomy" id="1804625"/>
    <lineage>
        <taxon>Bacteria</taxon>
        <taxon>Pseudomonadati</taxon>
        <taxon>Verrucomicrobiota</taxon>
        <taxon>Opitutia</taxon>
        <taxon>Puniceicoccales</taxon>
        <taxon>Cerasicoccaceae</taxon>
        <taxon>Ruficoccus</taxon>
    </lineage>
</organism>
<feature type="signal peptide" evidence="1">
    <location>
        <begin position="1"/>
        <end position="23"/>
    </location>
</feature>
<name>A0A842HI31_9BACT</name>
<dbReference type="AlphaFoldDB" id="A0A842HI31"/>
<dbReference type="RefSeq" id="WP_185676918.1">
    <property type="nucleotide sequence ID" value="NZ_JACHVB010000060.1"/>
</dbReference>
<dbReference type="Gene3D" id="2.60.120.260">
    <property type="entry name" value="Galactose-binding domain-like"/>
    <property type="match status" value="1"/>
</dbReference>
<evidence type="ECO:0000256" key="1">
    <source>
        <dbReference type="SAM" id="SignalP"/>
    </source>
</evidence>
<keyword evidence="3" id="KW-1185">Reference proteome</keyword>
<reference evidence="2 3" key="1">
    <citation type="submission" date="2020-07" db="EMBL/GenBank/DDBJ databases">
        <authorList>
            <person name="Feng X."/>
        </authorList>
    </citation>
    <scope>NUCLEOTIDE SEQUENCE [LARGE SCALE GENOMIC DNA]</scope>
    <source>
        <strain evidence="2 3">JCM31066</strain>
    </source>
</reference>
<feature type="chain" id="PRO_5032522724" description="Heparinase II/III-like protein" evidence="1">
    <location>
        <begin position="24"/>
        <end position="942"/>
    </location>
</feature>
<dbReference type="InterPro" id="IPR008929">
    <property type="entry name" value="Chondroitin_lyas"/>
</dbReference>
<comment type="caution">
    <text evidence="2">The sequence shown here is derived from an EMBL/GenBank/DDBJ whole genome shotgun (WGS) entry which is preliminary data.</text>
</comment>
<evidence type="ECO:0000313" key="3">
    <source>
        <dbReference type="Proteomes" id="UP000546464"/>
    </source>
</evidence>
<dbReference type="EMBL" id="JACHVB010000060">
    <property type="protein sequence ID" value="MBC2595999.1"/>
    <property type="molecule type" value="Genomic_DNA"/>
</dbReference>
<evidence type="ECO:0008006" key="4">
    <source>
        <dbReference type="Google" id="ProtNLM"/>
    </source>
</evidence>
<dbReference type="Gene3D" id="2.70.98.70">
    <property type="match status" value="1"/>
</dbReference>
<sequence length="942" mass="103565">MKSLLSLLSACLVFLAVAGELHAQTQGPLFFNPGHVRETLTKPEVKPYWDQVLQTAERINTPGDSLYLDPEKMGVVPLDHKGFQLAGRANLPQLWNLGLAWQMTRDRRFGEQGAEVIVAFAKAFPYGTPASQGLSGKRGDIIFFLALGLEFFGDSMTSEQFETVAQTTAEYCDEMVAEAVGDKGPDYSFSDPNLNLHINPDLVFRNSPAWRNVALFVPWHNFSGVTMGPVGLASLTLRERFPERSQNWQKQARWVLEQWLSNGIGPDGAYKEAQAYFFYGFDRSVPFLRAIDTLGLEQIDFGNLPEFPTFWADMLVPGEPYVEDRNDDNFGRSDVNMLALSSIIDSPLAKWLYENTSEKNNLPQIVIYGADYSPEPQSPQEAGVPESILFSDRGLTVSRSGWDILDSMFSLEAGPYFHVTHSQSDKGHYNFYSLGRRWAVDSSYGRQTTVDHNLILIDGQGQAPGHNTDGTSARIVRFEARPEYTWVVADMLDAYTQTLSGQPGPSPEVALRYGVYVRENKDRPAYVVMFDQIRQDNDQHKYTYLLHTDGRFQPEVTDFGALLNPRDPSNAYVMTKRGMAGSATADIHVPEAGDYDLYAMCVCLDGANSFKMSVNGGKVFDWHFRAMPVVRWEQVKNPDSTTGSFSLDAGSNAVKVGGREPGTRLYALALIKAGEDIAQLSPANGGQSFAPSFRLVPPMELYAPTTRVATSVKSAGKATASVEVPQAGDYALFLKVKIGDPLRGGDTNSFVVSVNGSPATDWNFAGRAFPTWQRVPGVFSLNEGTNNIQIGGREPGSELYATALLPVAEVDAASENGFGAGAGALIVDAAAMTLEAPMTATTQGAMLPEVNARFFIEADGQRADTQLSRHYENMMLSFDFWAKDPRFVTGILPSLKDGPQGTMSVTTEGDRKRVEITYGAVKDVITWRVGDLDGIEVALDNK</sequence>
<dbReference type="Proteomes" id="UP000546464">
    <property type="component" value="Unassembled WGS sequence"/>
</dbReference>
<gene>
    <name evidence="2" type="ORF">H5P28_17165</name>
</gene>
<accession>A0A842HI31</accession>
<evidence type="ECO:0000313" key="2">
    <source>
        <dbReference type="EMBL" id="MBC2595999.1"/>
    </source>
</evidence>
<dbReference type="SUPFAM" id="SSF48230">
    <property type="entry name" value="Chondroitin AC/alginate lyase"/>
    <property type="match status" value="1"/>
</dbReference>
<keyword evidence="1" id="KW-0732">Signal</keyword>
<proteinExistence type="predicted"/>